<proteinExistence type="predicted"/>
<dbReference type="SUPFAM" id="SSF52540">
    <property type="entry name" value="P-loop containing nucleoside triphosphate hydrolases"/>
    <property type="match status" value="1"/>
</dbReference>
<dbReference type="Pfam" id="PF19263">
    <property type="entry name" value="DUF5906"/>
    <property type="match status" value="1"/>
</dbReference>
<dbReference type="Proteomes" id="UP000247285">
    <property type="component" value="Segment"/>
</dbReference>
<dbReference type="GeneID" id="40101532"/>
<dbReference type="Pfam" id="PF08706">
    <property type="entry name" value="D5_N"/>
    <property type="match status" value="1"/>
</dbReference>
<keyword evidence="3" id="KW-0067">ATP-binding</keyword>
<reference evidence="5 6" key="1">
    <citation type="submission" date="2018-04" db="EMBL/GenBank/DDBJ databases">
        <title>The genome sequence of bacteriophage LY0322 lytic for Enterococcus.</title>
        <authorList>
            <person name="Liu Y."/>
            <person name="Shi H."/>
            <person name="Sun Y."/>
        </authorList>
    </citation>
    <scope>NUCLEOTIDE SEQUENCE [LARGE SCALE GENOMIC DNA]</scope>
</reference>
<keyword evidence="6" id="KW-1185">Reference proteome</keyword>
<dbReference type="InterPro" id="IPR014818">
    <property type="entry name" value="Phage/plasmid_primase_P4_C"/>
</dbReference>
<evidence type="ECO:0000256" key="1">
    <source>
        <dbReference type="ARBA" id="ARBA00022741"/>
    </source>
</evidence>
<dbReference type="PROSITE" id="PS51206">
    <property type="entry name" value="SF3_HELICASE_1"/>
    <property type="match status" value="1"/>
</dbReference>
<dbReference type="OrthoDB" id="1368at10239"/>
<protein>
    <recommendedName>
        <fullName evidence="4">SF3 helicase domain-containing protein</fullName>
    </recommendedName>
</protein>
<dbReference type="GO" id="GO:0005524">
    <property type="term" value="F:ATP binding"/>
    <property type="evidence" value="ECO:0007669"/>
    <property type="project" value="UniProtKB-KW"/>
</dbReference>
<accession>A0A2S1GSE5</accession>
<evidence type="ECO:0000256" key="2">
    <source>
        <dbReference type="ARBA" id="ARBA00022801"/>
    </source>
</evidence>
<dbReference type="NCBIfam" id="TIGR01613">
    <property type="entry name" value="primase_Cterm"/>
    <property type="match status" value="1"/>
</dbReference>
<dbReference type="InterPro" id="IPR045455">
    <property type="entry name" value="NrS-1_pol-like_helicase"/>
</dbReference>
<dbReference type="PANTHER" id="PTHR35372:SF2">
    <property type="entry name" value="SF3 HELICASE DOMAIN-CONTAINING PROTEIN"/>
    <property type="match status" value="1"/>
</dbReference>
<sequence>MVNELQKVEYDQPVELSFISTLEKTLTPSKQYIKALKDYEKDHKEWEVDFKNGDVAKNAEPQRPEPTYDGLNAEALAVHMAKVLPVHASSTIGLPVVYNHDTQIYEVSEDNLEARLWQKLYNEFMMVYTPHYAENAKVANQFRNAVQRMAKNALASGANLPFNDKMDPNKIAFKNGTYRFKEDTLKPTVKEDYQTTRIEYDYIDNPKHNIVAEWIEYILEEDAKTLFQLIGRIFYRNQDPQAMVFATGEGSNGKSHVMSFIEDLVGKSNTSHATLASLSGNNDKFASSQLFGKMVNIETDMPAQHIKQTGTLKTLSGNDVMSAEYKGINKFTFTNYALMIFTTNNMPTFSDTSHGFLRRIITLPFNKTMGRDNPTDSMWLERSKNFTYEEKSEFISYCLQQYRNVLFGLNGETKGQFWTSDNANKLRDAFIQGNDTMANFIELNELEFTNNIDDVIPNTELLEAYNTMLREDNLMEVSAKKFIPELKRKAQSENIILSVITKRVDGRVQRCTTNVRWKTNTSETDNIF</sequence>
<organism evidence="5 6">
    <name type="scientific">Enterococcus phage LY0322</name>
    <dbReference type="NCBI Taxonomy" id="2172042"/>
    <lineage>
        <taxon>Viruses</taxon>
        <taxon>Duplodnaviria</taxon>
        <taxon>Heunggongvirae</taxon>
        <taxon>Uroviricota</taxon>
        <taxon>Caudoviricetes</taxon>
        <taxon>Efquatrovirus</taxon>
        <taxon>Efquatrovirus LY0322</taxon>
    </lineage>
</organism>
<dbReference type="GO" id="GO:0016787">
    <property type="term" value="F:hydrolase activity"/>
    <property type="evidence" value="ECO:0007669"/>
    <property type="project" value="UniProtKB-KW"/>
</dbReference>
<dbReference type="InterPro" id="IPR006500">
    <property type="entry name" value="Helicase_put_C_phage/plasmid"/>
</dbReference>
<evidence type="ECO:0000313" key="6">
    <source>
        <dbReference type="Proteomes" id="UP000247285"/>
    </source>
</evidence>
<dbReference type="EMBL" id="MH193369">
    <property type="protein sequence ID" value="AWD92303.1"/>
    <property type="molecule type" value="Genomic_DNA"/>
</dbReference>
<evidence type="ECO:0000259" key="4">
    <source>
        <dbReference type="PROSITE" id="PS51206"/>
    </source>
</evidence>
<dbReference type="PANTHER" id="PTHR35372">
    <property type="entry name" value="ATP BINDING PROTEIN-RELATED"/>
    <property type="match status" value="1"/>
</dbReference>
<dbReference type="KEGG" id="vg:40101532"/>
<dbReference type="RefSeq" id="YP_009624679.1">
    <property type="nucleotide sequence ID" value="NC_042125.1"/>
</dbReference>
<dbReference type="InterPro" id="IPR051620">
    <property type="entry name" value="ORF904-like_C"/>
</dbReference>
<keyword evidence="2" id="KW-0378">Hydrolase</keyword>
<dbReference type="InterPro" id="IPR027417">
    <property type="entry name" value="P-loop_NTPase"/>
</dbReference>
<evidence type="ECO:0000313" key="5">
    <source>
        <dbReference type="EMBL" id="AWD92303.1"/>
    </source>
</evidence>
<feature type="domain" description="SF3 helicase" evidence="4">
    <location>
        <begin position="221"/>
        <end position="378"/>
    </location>
</feature>
<name>A0A2S1GSE5_9CAUD</name>
<keyword evidence="1" id="KW-0547">Nucleotide-binding</keyword>
<evidence type="ECO:0000256" key="3">
    <source>
        <dbReference type="ARBA" id="ARBA00022840"/>
    </source>
</evidence>
<dbReference type="Gene3D" id="3.40.50.300">
    <property type="entry name" value="P-loop containing nucleotide triphosphate hydrolases"/>
    <property type="match status" value="1"/>
</dbReference>
<dbReference type="InterPro" id="IPR014015">
    <property type="entry name" value="Helicase_SF3_DNA-vir"/>
</dbReference>